<sequence length="122" mass="14321">MNNWLKMKKSQARMQFLMTYGWAILVLLIVLGSLTHFGVIGPRNREELSCGKAKIEQLQEMCPEIDELCEEDFLNLCELSYPEIIGKYMGYNSLPEWFCEDHDCYCEDDPSGMLLCHYYFKI</sequence>
<protein>
    <submittedName>
        <fullName evidence="1">Uncharacterized protein</fullName>
    </submittedName>
</protein>
<proteinExistence type="predicted"/>
<name>A0A0F9KGB8_9ZZZZ</name>
<comment type="caution">
    <text evidence="1">The sequence shown here is derived from an EMBL/GenBank/DDBJ whole genome shotgun (WGS) entry which is preliminary data.</text>
</comment>
<dbReference type="AlphaFoldDB" id="A0A0F9KGB8"/>
<evidence type="ECO:0000313" key="1">
    <source>
        <dbReference type="EMBL" id="KKM73761.1"/>
    </source>
</evidence>
<accession>A0A0F9KGB8</accession>
<reference evidence="1" key="1">
    <citation type="journal article" date="2015" name="Nature">
        <title>Complex archaea that bridge the gap between prokaryotes and eukaryotes.</title>
        <authorList>
            <person name="Spang A."/>
            <person name="Saw J.H."/>
            <person name="Jorgensen S.L."/>
            <person name="Zaremba-Niedzwiedzka K."/>
            <person name="Martijn J."/>
            <person name="Lind A.E."/>
            <person name="van Eijk R."/>
            <person name="Schleper C."/>
            <person name="Guy L."/>
            <person name="Ettema T.J."/>
        </authorList>
    </citation>
    <scope>NUCLEOTIDE SEQUENCE</scope>
</reference>
<dbReference type="EMBL" id="LAZR01009249">
    <property type="protein sequence ID" value="KKM73761.1"/>
    <property type="molecule type" value="Genomic_DNA"/>
</dbReference>
<organism evidence="1">
    <name type="scientific">marine sediment metagenome</name>
    <dbReference type="NCBI Taxonomy" id="412755"/>
    <lineage>
        <taxon>unclassified sequences</taxon>
        <taxon>metagenomes</taxon>
        <taxon>ecological metagenomes</taxon>
    </lineage>
</organism>
<gene>
    <name evidence="1" type="ORF">LCGC14_1407110</name>
</gene>